<organism evidence="1">
    <name type="scientific">marine sediment metagenome</name>
    <dbReference type="NCBI Taxonomy" id="412755"/>
    <lineage>
        <taxon>unclassified sequences</taxon>
        <taxon>metagenomes</taxon>
        <taxon>ecological metagenomes</taxon>
    </lineage>
</organism>
<accession>A0A0F8YAB2</accession>
<reference evidence="1" key="1">
    <citation type="journal article" date="2015" name="Nature">
        <title>Complex archaea that bridge the gap between prokaryotes and eukaryotes.</title>
        <authorList>
            <person name="Spang A."/>
            <person name="Saw J.H."/>
            <person name="Jorgensen S.L."/>
            <person name="Zaremba-Niedzwiedzka K."/>
            <person name="Martijn J."/>
            <person name="Lind A.E."/>
            <person name="van Eijk R."/>
            <person name="Schleper C."/>
            <person name="Guy L."/>
            <person name="Ettema T.J."/>
        </authorList>
    </citation>
    <scope>NUCLEOTIDE SEQUENCE</scope>
</reference>
<sequence length="332" mass="34835">NLDFLDSGGSSLVSYLTSLGTGQPYTTIAIDGKTAPALTAEIRITITHRKNTGSGSHDTYWDSAVVCICDPAPTFASVGALQKALNPGFEFINEGLGDRVSVALNPTATNVAWTKVSWIVAPPLIGSSVSISLDNGGSFTGVVNGDPIPGVSVGDDISSIDLKTRVILSSATQEDTASMDSLIVLIADISEVELHYILITLPSLTIDDSSPNNLDGIMSYPLAPVSITTSQDALVSTGVIVSKQSQTMSPDVVSEVDPGGWQGGNFDPSNLPFNQLCKRLFNVLTDSFNHVDGDGIPEKPVPLIIGEPFGPIIFKPLNALALDGSESTQFTR</sequence>
<dbReference type="AlphaFoldDB" id="A0A0F8YAB2"/>
<proteinExistence type="predicted"/>
<dbReference type="EMBL" id="LAZR01067716">
    <property type="protein sequence ID" value="KKK51029.1"/>
    <property type="molecule type" value="Genomic_DNA"/>
</dbReference>
<name>A0A0F8YAB2_9ZZZZ</name>
<evidence type="ECO:0000313" key="1">
    <source>
        <dbReference type="EMBL" id="KKK51029.1"/>
    </source>
</evidence>
<comment type="caution">
    <text evidence="1">The sequence shown here is derived from an EMBL/GenBank/DDBJ whole genome shotgun (WGS) entry which is preliminary data.</text>
</comment>
<feature type="non-terminal residue" evidence="1">
    <location>
        <position position="1"/>
    </location>
</feature>
<protein>
    <submittedName>
        <fullName evidence="1">Uncharacterized protein</fullName>
    </submittedName>
</protein>
<gene>
    <name evidence="1" type="ORF">LCGC14_3119060</name>
</gene>